<dbReference type="Pfam" id="PF01406">
    <property type="entry name" value="tRNA-synt_1e"/>
    <property type="match status" value="1"/>
</dbReference>
<dbReference type="GO" id="GO:0005524">
    <property type="term" value="F:ATP binding"/>
    <property type="evidence" value="ECO:0007669"/>
    <property type="project" value="UniProtKB-KW"/>
</dbReference>
<dbReference type="PANTHER" id="PTHR10890">
    <property type="entry name" value="CYSTEINYL-TRNA SYNTHETASE"/>
    <property type="match status" value="1"/>
</dbReference>
<dbReference type="PANTHER" id="PTHR10890:SF26">
    <property type="entry name" value="CYSTEINE--TRNA LIGASE 1, CYTOPLASMIC-RELATED"/>
    <property type="match status" value="1"/>
</dbReference>
<accession>A0AAD4TB05</accession>
<dbReference type="Gene3D" id="3.40.50.620">
    <property type="entry name" value="HUPs"/>
    <property type="match status" value="1"/>
</dbReference>
<dbReference type="InterPro" id="IPR014729">
    <property type="entry name" value="Rossmann-like_a/b/a_fold"/>
</dbReference>
<dbReference type="AlphaFoldDB" id="A0AAD4TB05"/>
<evidence type="ECO:0000256" key="3">
    <source>
        <dbReference type="ARBA" id="ARBA00022840"/>
    </source>
</evidence>
<sequence>MTKQKEIFIPKEPAKVGICAGGDPAYDLSHIGQARAYVAVDVLYRYLKHLGYEVT</sequence>
<keyword evidence="2" id="KW-0547">Nucleotide-binding</keyword>
<organism evidence="5 6">
    <name type="scientific">Papaver atlanticum</name>
    <dbReference type="NCBI Taxonomy" id="357466"/>
    <lineage>
        <taxon>Eukaryota</taxon>
        <taxon>Viridiplantae</taxon>
        <taxon>Streptophyta</taxon>
        <taxon>Embryophyta</taxon>
        <taxon>Tracheophyta</taxon>
        <taxon>Spermatophyta</taxon>
        <taxon>Magnoliopsida</taxon>
        <taxon>Ranunculales</taxon>
        <taxon>Papaveraceae</taxon>
        <taxon>Papaveroideae</taxon>
        <taxon>Papaver</taxon>
    </lineage>
</organism>
<keyword evidence="1" id="KW-0436">Ligase</keyword>
<dbReference type="Proteomes" id="UP001202328">
    <property type="component" value="Unassembled WGS sequence"/>
</dbReference>
<feature type="domain" description="tRNA synthetases class I catalytic" evidence="4">
    <location>
        <begin position="10"/>
        <end position="55"/>
    </location>
</feature>
<name>A0AAD4TB05_9MAGN</name>
<proteinExistence type="predicted"/>
<dbReference type="GO" id="GO:0005737">
    <property type="term" value="C:cytoplasm"/>
    <property type="evidence" value="ECO:0007669"/>
    <property type="project" value="TreeGrafter"/>
</dbReference>
<evidence type="ECO:0000256" key="1">
    <source>
        <dbReference type="ARBA" id="ARBA00022598"/>
    </source>
</evidence>
<keyword evidence="3" id="KW-0067">ATP-binding</keyword>
<evidence type="ECO:0000256" key="2">
    <source>
        <dbReference type="ARBA" id="ARBA00022741"/>
    </source>
</evidence>
<protein>
    <recommendedName>
        <fullName evidence="4">tRNA synthetases class I catalytic domain-containing protein</fullName>
    </recommendedName>
</protein>
<dbReference type="SUPFAM" id="SSF52374">
    <property type="entry name" value="Nucleotidylyl transferase"/>
    <property type="match status" value="1"/>
</dbReference>
<gene>
    <name evidence="5" type="ORF">MKW98_010442</name>
</gene>
<evidence type="ECO:0000313" key="5">
    <source>
        <dbReference type="EMBL" id="KAI3946318.1"/>
    </source>
</evidence>
<evidence type="ECO:0000259" key="4">
    <source>
        <dbReference type="Pfam" id="PF01406"/>
    </source>
</evidence>
<dbReference type="InterPro" id="IPR024909">
    <property type="entry name" value="Cys-tRNA/MSH_ligase"/>
</dbReference>
<reference evidence="5" key="1">
    <citation type="submission" date="2022-04" db="EMBL/GenBank/DDBJ databases">
        <title>A functionally conserved STORR gene fusion in Papaver species that diverged 16.8 million years ago.</title>
        <authorList>
            <person name="Catania T."/>
        </authorList>
    </citation>
    <scope>NUCLEOTIDE SEQUENCE</scope>
    <source>
        <strain evidence="5">S-188037</strain>
    </source>
</reference>
<dbReference type="EMBL" id="JAJJMB010003672">
    <property type="protein sequence ID" value="KAI3946318.1"/>
    <property type="molecule type" value="Genomic_DNA"/>
</dbReference>
<comment type="caution">
    <text evidence="5">The sequence shown here is derived from an EMBL/GenBank/DDBJ whole genome shotgun (WGS) entry which is preliminary data.</text>
</comment>
<dbReference type="GO" id="GO:0006423">
    <property type="term" value="P:cysteinyl-tRNA aminoacylation"/>
    <property type="evidence" value="ECO:0007669"/>
    <property type="project" value="TreeGrafter"/>
</dbReference>
<feature type="non-terminal residue" evidence="5">
    <location>
        <position position="55"/>
    </location>
</feature>
<dbReference type="InterPro" id="IPR032678">
    <property type="entry name" value="tRNA-synt_1_cat_dom"/>
</dbReference>
<dbReference type="GO" id="GO:0004817">
    <property type="term" value="F:cysteine-tRNA ligase activity"/>
    <property type="evidence" value="ECO:0007669"/>
    <property type="project" value="TreeGrafter"/>
</dbReference>
<keyword evidence="6" id="KW-1185">Reference proteome</keyword>
<evidence type="ECO:0000313" key="6">
    <source>
        <dbReference type="Proteomes" id="UP001202328"/>
    </source>
</evidence>